<keyword evidence="3" id="KW-1185">Reference proteome</keyword>
<accession>A0A1B1E419</accession>
<organism evidence="2 3">
    <name type="scientific">Plasmodium coatneyi</name>
    <dbReference type="NCBI Taxonomy" id="208452"/>
    <lineage>
        <taxon>Eukaryota</taxon>
        <taxon>Sar</taxon>
        <taxon>Alveolata</taxon>
        <taxon>Apicomplexa</taxon>
        <taxon>Aconoidasida</taxon>
        <taxon>Haemosporida</taxon>
        <taxon>Plasmodiidae</taxon>
        <taxon>Plasmodium</taxon>
    </lineage>
</organism>
<protein>
    <submittedName>
        <fullName evidence="2">Uncharacterized protein</fullName>
    </submittedName>
</protein>
<proteinExistence type="predicted"/>
<dbReference type="AlphaFoldDB" id="A0A1B1E419"/>
<dbReference type="EMBL" id="CP016250">
    <property type="protein sequence ID" value="ANQ09774.1"/>
    <property type="molecule type" value="Genomic_DNA"/>
</dbReference>
<evidence type="ECO:0000313" key="3">
    <source>
        <dbReference type="Proteomes" id="UP000092716"/>
    </source>
</evidence>
<dbReference type="VEuPathDB" id="PlasmoDB:PCOAH_00037380"/>
<dbReference type="GeneID" id="30910469"/>
<dbReference type="RefSeq" id="XP_019916469.1">
    <property type="nucleotide sequence ID" value="XM_020060529.1"/>
</dbReference>
<gene>
    <name evidence="2" type="ORF">PCOAH_00037380</name>
</gene>
<name>A0A1B1E419_9APIC</name>
<feature type="region of interest" description="Disordered" evidence="1">
    <location>
        <begin position="335"/>
        <end position="372"/>
    </location>
</feature>
<dbReference type="KEGG" id="pcot:PCOAH_00037380"/>
<evidence type="ECO:0000313" key="2">
    <source>
        <dbReference type="EMBL" id="ANQ09774.1"/>
    </source>
</evidence>
<sequence>MPVATRKNNKGRKGGVFRFCTKASVYTLLVWIVNCSNSSQYGGNSYSVMNNSLGKAVDSRTLRLLAEAYEEDIEQDGPAVYEEDIEQDGPAVYEEDIEQDGPVVYDEEAIEQVAQEVEQASENVGEISGEVAEEEQVVQKAPSVSSLEEQVVQKAPSLSSLEEQVVQKAPSVSSVQEQVTQKAPSLSSLEEEVAQDVAEPIVDDEEEIKIEYNQDGTIRVRPAYIYNQAKLNDIYEQQRLNMYKRKRPTITEGENEDLIKNSYLFNRRERAMQGDPETIAEYPKGYWDPYFALQKALNELIQKRNEYREMLTDNFYDVKLIDDFENAVRPKGPYIQREYGRPDLRPAAPRSTTTKAQEEDNYANEKGQNLKGKKKRRKRFFCCF</sequence>
<dbReference type="Proteomes" id="UP000092716">
    <property type="component" value="Chromosome 12"/>
</dbReference>
<reference evidence="3" key="1">
    <citation type="submission" date="2016-06" db="EMBL/GenBank/DDBJ databases">
        <title>First high quality genome sequence of Plasmodium coatneyi using continuous long reads from single molecule, real-time sequencing.</title>
        <authorList>
            <person name="Chien J.-T."/>
            <person name="Pakala S.B."/>
            <person name="Geraldo J.A."/>
            <person name="Lapp S.A."/>
            <person name="Barnwell J.W."/>
            <person name="Kissinger J.C."/>
            <person name="Galinski M.R."/>
            <person name="Humphrey J.C."/>
        </authorList>
    </citation>
    <scope>NUCLEOTIDE SEQUENCE [LARGE SCALE GENOMIC DNA]</scope>
    <source>
        <strain evidence="3">Hackeri</strain>
    </source>
</reference>
<evidence type="ECO:0000256" key="1">
    <source>
        <dbReference type="SAM" id="MobiDB-lite"/>
    </source>
</evidence>
<dbReference type="OrthoDB" id="8936519at2759"/>